<proteinExistence type="predicted"/>
<gene>
    <name evidence="1" type="ORF">BZL29_2261</name>
</gene>
<evidence type="ECO:0000313" key="2">
    <source>
        <dbReference type="Proteomes" id="UP000188532"/>
    </source>
</evidence>
<sequence>MPPSAHAGRRRLTLGAVGSRWAPSAHAGRRRLTLGAVRASSDCGN</sequence>
<dbReference type="AlphaFoldDB" id="A0A1V3XN19"/>
<name>A0A1V3XN19_MYCKA</name>
<reference evidence="1 2" key="1">
    <citation type="submission" date="2017-02" db="EMBL/GenBank/DDBJ databases">
        <title>Complete genome sequences of Mycobacterium kansasii strains isolated from rhesus macaques.</title>
        <authorList>
            <person name="Panda A."/>
            <person name="Nagaraj S."/>
            <person name="Zhao X."/>
            <person name="Tettelin H."/>
            <person name="Detolla L.J."/>
        </authorList>
    </citation>
    <scope>NUCLEOTIDE SEQUENCE [LARGE SCALE GENOMIC DNA]</scope>
    <source>
        <strain evidence="1 2">11-3469</strain>
    </source>
</reference>
<dbReference type="Proteomes" id="UP000188532">
    <property type="component" value="Unassembled WGS sequence"/>
</dbReference>
<dbReference type="EMBL" id="MVBN01000002">
    <property type="protein sequence ID" value="OOK80579.1"/>
    <property type="molecule type" value="Genomic_DNA"/>
</dbReference>
<protein>
    <submittedName>
        <fullName evidence="1">Uncharacterized protein</fullName>
    </submittedName>
</protein>
<comment type="caution">
    <text evidence="1">The sequence shown here is derived from an EMBL/GenBank/DDBJ whole genome shotgun (WGS) entry which is preliminary data.</text>
</comment>
<organism evidence="1 2">
    <name type="scientific">Mycobacterium kansasii</name>
    <dbReference type="NCBI Taxonomy" id="1768"/>
    <lineage>
        <taxon>Bacteria</taxon>
        <taxon>Bacillati</taxon>
        <taxon>Actinomycetota</taxon>
        <taxon>Actinomycetes</taxon>
        <taxon>Mycobacteriales</taxon>
        <taxon>Mycobacteriaceae</taxon>
        <taxon>Mycobacterium</taxon>
    </lineage>
</organism>
<accession>A0A1V3XN19</accession>
<evidence type="ECO:0000313" key="1">
    <source>
        <dbReference type="EMBL" id="OOK80579.1"/>
    </source>
</evidence>